<protein>
    <submittedName>
        <fullName evidence="1">Uncharacterized protein</fullName>
    </submittedName>
</protein>
<evidence type="ECO:0000313" key="1">
    <source>
        <dbReference type="EMBL" id="OHS92901.1"/>
    </source>
</evidence>
<proteinExistence type="predicted"/>
<gene>
    <name evidence="1" type="ORF">TRFO_40771</name>
</gene>
<dbReference type="AlphaFoldDB" id="A0A1J4J624"/>
<organism evidence="1 2">
    <name type="scientific">Tritrichomonas foetus</name>
    <dbReference type="NCBI Taxonomy" id="1144522"/>
    <lineage>
        <taxon>Eukaryota</taxon>
        <taxon>Metamonada</taxon>
        <taxon>Parabasalia</taxon>
        <taxon>Tritrichomonadida</taxon>
        <taxon>Tritrichomonadidae</taxon>
        <taxon>Tritrichomonas</taxon>
    </lineage>
</organism>
<dbReference type="RefSeq" id="XP_068346038.1">
    <property type="nucleotide sequence ID" value="XM_068513400.1"/>
</dbReference>
<sequence length="76" mass="9241">MNVKNIRKQNFAQISEMRRNLTQITTDKYYHNDDVNKVIKKYDENINILSNLLEKDVIEVHLYINELIQYSKFTNY</sequence>
<name>A0A1J4J624_9EUKA</name>
<dbReference type="VEuPathDB" id="TrichDB:TRFO_40771"/>
<evidence type="ECO:0000313" key="2">
    <source>
        <dbReference type="Proteomes" id="UP000179807"/>
    </source>
</evidence>
<dbReference type="Proteomes" id="UP000179807">
    <property type="component" value="Unassembled WGS sequence"/>
</dbReference>
<reference evidence="1" key="1">
    <citation type="submission" date="2016-10" db="EMBL/GenBank/DDBJ databases">
        <authorList>
            <person name="Benchimol M."/>
            <person name="Almeida L.G."/>
            <person name="Vasconcelos A.T."/>
            <person name="Perreira-Neves A."/>
            <person name="Rosa I.A."/>
            <person name="Tasca T."/>
            <person name="Bogo M.R."/>
            <person name="de Souza W."/>
        </authorList>
    </citation>
    <scope>NUCLEOTIDE SEQUENCE [LARGE SCALE GENOMIC DNA]</scope>
    <source>
        <strain evidence="1">K</strain>
    </source>
</reference>
<comment type="caution">
    <text evidence="1">The sequence shown here is derived from an EMBL/GenBank/DDBJ whole genome shotgun (WGS) entry which is preliminary data.</text>
</comment>
<keyword evidence="2" id="KW-1185">Reference proteome</keyword>
<dbReference type="EMBL" id="MLAK01001455">
    <property type="protein sequence ID" value="OHS92901.1"/>
    <property type="molecule type" value="Genomic_DNA"/>
</dbReference>
<dbReference type="GeneID" id="94848104"/>
<accession>A0A1J4J624</accession>